<dbReference type="Proteomes" id="UP000185151">
    <property type="component" value="Unassembled WGS sequence"/>
</dbReference>
<feature type="chain" id="PRO_5009936231" evidence="2">
    <location>
        <begin position="18"/>
        <end position="100"/>
    </location>
</feature>
<evidence type="ECO:0000313" key="3">
    <source>
        <dbReference type="EMBL" id="SIO08703.1"/>
    </source>
</evidence>
<accession>A0A1N6GMH5</accession>
<protein>
    <submittedName>
        <fullName evidence="3">Uncharacterized protein</fullName>
    </submittedName>
</protein>
<dbReference type="EMBL" id="FSRU01000001">
    <property type="protein sequence ID" value="SIO08703.1"/>
    <property type="molecule type" value="Genomic_DNA"/>
</dbReference>
<dbReference type="RefSeq" id="WP_074294373.1">
    <property type="nucleotide sequence ID" value="NZ_FSRU01000001.1"/>
</dbReference>
<proteinExistence type="predicted"/>
<keyword evidence="4" id="KW-1185">Reference proteome</keyword>
<feature type="signal peptide" evidence="2">
    <location>
        <begin position="1"/>
        <end position="17"/>
    </location>
</feature>
<dbReference type="OrthoDB" id="9012717at2"/>
<keyword evidence="2" id="KW-0732">Signal</keyword>
<evidence type="ECO:0000256" key="2">
    <source>
        <dbReference type="SAM" id="SignalP"/>
    </source>
</evidence>
<dbReference type="AlphaFoldDB" id="A0A1N6GMH5"/>
<feature type="region of interest" description="Disordered" evidence="1">
    <location>
        <begin position="37"/>
        <end position="100"/>
    </location>
</feature>
<sequence>MKSLFVLPLASAGLLLAAGMASGQDRTMDVQPQGRAILEQNANQSAQDATDMPYSETGPTGKPTAGSITHASYGGTADFGAESGGPRCATGPRCNIFRGR</sequence>
<organism evidence="3 4">
    <name type="scientific">Paraburkholderia phenazinium</name>
    <dbReference type="NCBI Taxonomy" id="60549"/>
    <lineage>
        <taxon>Bacteria</taxon>
        <taxon>Pseudomonadati</taxon>
        <taxon>Pseudomonadota</taxon>
        <taxon>Betaproteobacteria</taxon>
        <taxon>Burkholderiales</taxon>
        <taxon>Burkholderiaceae</taxon>
        <taxon>Paraburkholderia</taxon>
    </lineage>
</organism>
<evidence type="ECO:0000256" key="1">
    <source>
        <dbReference type="SAM" id="MobiDB-lite"/>
    </source>
</evidence>
<gene>
    <name evidence="3" type="ORF">SAMN05444165_0855</name>
</gene>
<reference evidence="3 4" key="1">
    <citation type="submission" date="2016-11" db="EMBL/GenBank/DDBJ databases">
        <authorList>
            <person name="Jaros S."/>
            <person name="Januszkiewicz K."/>
            <person name="Wedrychowicz H."/>
        </authorList>
    </citation>
    <scope>NUCLEOTIDE SEQUENCE [LARGE SCALE GENOMIC DNA]</scope>
    <source>
        <strain evidence="3 4">GAS95</strain>
    </source>
</reference>
<name>A0A1N6GMH5_9BURK</name>
<evidence type="ECO:0000313" key="4">
    <source>
        <dbReference type="Proteomes" id="UP000185151"/>
    </source>
</evidence>